<sequence length="277" mass="30471">MQHTSASLARPSVASAVWRLLQGGLHIVQGWRQIHFQFDRLDADERAARVSAWATELLQLWRIGLSVQGTPSTRSTLFVANHISWLDILVLLACSRCHFVGKSDLARWPVLGRMIGAAGTVFVERQSKRDVRRVVTEITRALEAGQVVAVFPEGTTTDGATVLPFHANMFEAAVNGNAPVQPLSLSYRTRGTGARSLAPAYVGDDSLLRTVWRTLRAPAFEAHVHFMPPQQAEGRSRRLWAMDVRSQIVDDLQGHTAEHSSSVIAPLHPHQAPEASA</sequence>
<keyword evidence="10" id="KW-1185">Reference proteome</keyword>
<dbReference type="PANTHER" id="PTHR23063:SF52">
    <property type="entry name" value="LYSOPHOSPHATIDYLCHOLINE ACYLTRANSFERASE"/>
    <property type="match status" value="1"/>
</dbReference>
<evidence type="ECO:0000256" key="2">
    <source>
        <dbReference type="ARBA" id="ARBA00022679"/>
    </source>
</evidence>
<dbReference type="SUPFAM" id="SSF69593">
    <property type="entry name" value="Glycerol-3-phosphate (1)-acyltransferase"/>
    <property type="match status" value="1"/>
</dbReference>
<evidence type="ECO:0000259" key="8">
    <source>
        <dbReference type="SMART" id="SM00563"/>
    </source>
</evidence>
<dbReference type="GO" id="GO:0016746">
    <property type="term" value="F:acyltransferase activity"/>
    <property type="evidence" value="ECO:0007669"/>
    <property type="project" value="UniProtKB-KW"/>
</dbReference>
<keyword evidence="5" id="KW-0443">Lipid metabolism</keyword>
<evidence type="ECO:0000256" key="6">
    <source>
        <dbReference type="ARBA" id="ARBA00023136"/>
    </source>
</evidence>
<dbReference type="GO" id="GO:0016020">
    <property type="term" value="C:membrane"/>
    <property type="evidence" value="ECO:0007669"/>
    <property type="project" value="UniProtKB-SubCell"/>
</dbReference>
<dbReference type="Pfam" id="PF01553">
    <property type="entry name" value="Acyltransferase"/>
    <property type="match status" value="1"/>
</dbReference>
<accession>A0A1Y0EM48</accession>
<evidence type="ECO:0000256" key="1">
    <source>
        <dbReference type="ARBA" id="ARBA00004370"/>
    </source>
</evidence>
<dbReference type="CDD" id="cd07989">
    <property type="entry name" value="LPLAT_AGPAT-like"/>
    <property type="match status" value="1"/>
</dbReference>
<evidence type="ECO:0000256" key="5">
    <source>
        <dbReference type="ARBA" id="ARBA00023098"/>
    </source>
</evidence>
<dbReference type="KEGG" id="cser:CCO03_07430"/>
<dbReference type="EMBL" id="CP021455">
    <property type="protein sequence ID" value="ARU04531.1"/>
    <property type="molecule type" value="Genomic_DNA"/>
</dbReference>
<protein>
    <recommendedName>
        <fullName evidence="8">Phospholipid/glycerol acyltransferase domain-containing protein</fullName>
    </recommendedName>
</protein>
<dbReference type="Proteomes" id="UP000196138">
    <property type="component" value="Chromosome"/>
</dbReference>
<dbReference type="AlphaFoldDB" id="A0A1Y0EM48"/>
<dbReference type="GO" id="GO:0006629">
    <property type="term" value="P:lipid metabolic process"/>
    <property type="evidence" value="ECO:0007669"/>
    <property type="project" value="UniProtKB-KW"/>
</dbReference>
<keyword evidence="7" id="KW-0012">Acyltransferase</keyword>
<evidence type="ECO:0000313" key="9">
    <source>
        <dbReference type="EMBL" id="ARU04531.1"/>
    </source>
</evidence>
<evidence type="ECO:0000256" key="4">
    <source>
        <dbReference type="ARBA" id="ARBA00022989"/>
    </source>
</evidence>
<dbReference type="PANTHER" id="PTHR23063">
    <property type="entry name" value="PHOSPHOLIPID ACYLTRANSFERASE"/>
    <property type="match status" value="1"/>
</dbReference>
<comment type="subcellular location">
    <subcellularLocation>
        <location evidence="1">Membrane</location>
    </subcellularLocation>
</comment>
<keyword evidence="4" id="KW-1133">Transmembrane helix</keyword>
<dbReference type="InterPro" id="IPR002123">
    <property type="entry name" value="Plipid/glycerol_acylTrfase"/>
</dbReference>
<gene>
    <name evidence="9" type="ORF">CCO03_07430</name>
</gene>
<feature type="domain" description="Phospholipid/glycerol acyltransferase" evidence="8">
    <location>
        <begin position="76"/>
        <end position="188"/>
    </location>
</feature>
<dbReference type="OrthoDB" id="9806880at2"/>
<dbReference type="SMART" id="SM00563">
    <property type="entry name" value="PlsC"/>
    <property type="match status" value="1"/>
</dbReference>
<organism evidence="9 10">
    <name type="scientific">Comamonas serinivorans</name>
    <dbReference type="NCBI Taxonomy" id="1082851"/>
    <lineage>
        <taxon>Bacteria</taxon>
        <taxon>Pseudomonadati</taxon>
        <taxon>Pseudomonadota</taxon>
        <taxon>Betaproteobacteria</taxon>
        <taxon>Burkholderiales</taxon>
        <taxon>Comamonadaceae</taxon>
        <taxon>Comamonas</taxon>
    </lineage>
</organism>
<reference evidence="9 10" key="1">
    <citation type="submission" date="2017-05" db="EMBL/GenBank/DDBJ databases">
        <authorList>
            <person name="Song R."/>
            <person name="Chenine A.L."/>
            <person name="Ruprecht R.M."/>
        </authorList>
    </citation>
    <scope>NUCLEOTIDE SEQUENCE [LARGE SCALE GENOMIC DNA]</scope>
    <source>
        <strain evidence="9 10">DSM 26136</strain>
    </source>
</reference>
<proteinExistence type="predicted"/>
<keyword evidence="2" id="KW-0808">Transferase</keyword>
<evidence type="ECO:0000256" key="7">
    <source>
        <dbReference type="ARBA" id="ARBA00023315"/>
    </source>
</evidence>
<name>A0A1Y0EM48_9BURK</name>
<evidence type="ECO:0000313" key="10">
    <source>
        <dbReference type="Proteomes" id="UP000196138"/>
    </source>
</evidence>
<evidence type="ECO:0000256" key="3">
    <source>
        <dbReference type="ARBA" id="ARBA00022692"/>
    </source>
</evidence>
<dbReference type="RefSeq" id="WP_087279283.1">
    <property type="nucleotide sequence ID" value="NZ_CP021455.1"/>
</dbReference>
<keyword evidence="6" id="KW-0472">Membrane</keyword>
<keyword evidence="3" id="KW-0812">Transmembrane</keyword>